<dbReference type="OrthoDB" id="5355033at2"/>
<accession>A0A2S5DBM2</accession>
<feature type="domain" description="N-acetyltransferase" evidence="1">
    <location>
        <begin position="3"/>
        <end position="158"/>
    </location>
</feature>
<dbReference type="InterPro" id="IPR000182">
    <property type="entry name" value="GNAT_dom"/>
</dbReference>
<name>A0A2S5DBM2_9NEIS</name>
<dbReference type="GO" id="GO:0016747">
    <property type="term" value="F:acyltransferase activity, transferring groups other than amino-acyl groups"/>
    <property type="evidence" value="ECO:0007669"/>
    <property type="project" value="InterPro"/>
</dbReference>
<protein>
    <submittedName>
        <fullName evidence="2">GNAT family N-acetyltransferase</fullName>
    </submittedName>
</protein>
<proteinExistence type="predicted"/>
<comment type="caution">
    <text evidence="2">The sequence shown here is derived from an EMBL/GenBank/DDBJ whole genome shotgun (WGS) entry which is preliminary data.</text>
</comment>
<dbReference type="PROSITE" id="PS51186">
    <property type="entry name" value="GNAT"/>
    <property type="match status" value="1"/>
</dbReference>
<dbReference type="PANTHER" id="PTHR43451">
    <property type="entry name" value="ACETYLTRANSFERASE (GNAT) FAMILY PROTEIN"/>
    <property type="match status" value="1"/>
</dbReference>
<dbReference type="AlphaFoldDB" id="A0A2S5DBM2"/>
<keyword evidence="3" id="KW-1185">Reference proteome</keyword>
<dbReference type="InterPro" id="IPR016181">
    <property type="entry name" value="Acyl_CoA_acyltransferase"/>
</dbReference>
<dbReference type="EMBL" id="PQWB01000121">
    <property type="protein sequence ID" value="POZ60486.1"/>
    <property type="molecule type" value="Genomic_DNA"/>
</dbReference>
<reference evidence="3" key="1">
    <citation type="submission" date="2018-02" db="EMBL/GenBank/DDBJ databases">
        <authorList>
            <person name="O'Hara-Hanley K."/>
            <person name="Soby S."/>
        </authorList>
    </citation>
    <scope>NUCLEOTIDE SEQUENCE [LARGE SCALE GENOMIC DNA]</scope>
    <source>
        <strain evidence="3">MWU14-2602</strain>
    </source>
</reference>
<dbReference type="PANTHER" id="PTHR43451:SF1">
    <property type="entry name" value="ACETYLTRANSFERASE"/>
    <property type="match status" value="1"/>
</dbReference>
<dbReference type="SUPFAM" id="SSF55729">
    <property type="entry name" value="Acyl-CoA N-acyltransferases (Nat)"/>
    <property type="match status" value="1"/>
</dbReference>
<dbReference type="CDD" id="cd04301">
    <property type="entry name" value="NAT_SF"/>
    <property type="match status" value="1"/>
</dbReference>
<dbReference type="Gene3D" id="3.40.630.30">
    <property type="match status" value="1"/>
</dbReference>
<keyword evidence="2" id="KW-0808">Transferase</keyword>
<gene>
    <name evidence="2" type="ORF">C2I19_18580</name>
</gene>
<dbReference type="Proteomes" id="UP000237082">
    <property type="component" value="Unassembled WGS sequence"/>
</dbReference>
<evidence type="ECO:0000259" key="1">
    <source>
        <dbReference type="PROSITE" id="PS51186"/>
    </source>
</evidence>
<sequence length="168" mass="18449">MSMLLEALSEADWPACHALFRESVLALAGGAYSREQCEAWAPARPWDGELEQGWRERLGGAWACKAVAGDGRLAGFAWLARDGEFDMLFVAPWAGRQGLAGRMVMELEARAAKEGVRALHAWASHASRPVFERAGYRLLRANQIARGGVSIDNWLLAKGGWKEGEHES</sequence>
<evidence type="ECO:0000313" key="2">
    <source>
        <dbReference type="EMBL" id="POZ60486.1"/>
    </source>
</evidence>
<organism evidence="2 3">
    <name type="scientific">Chromobacterium alticapitis</name>
    <dbReference type="NCBI Taxonomy" id="2073169"/>
    <lineage>
        <taxon>Bacteria</taxon>
        <taxon>Pseudomonadati</taxon>
        <taxon>Pseudomonadota</taxon>
        <taxon>Betaproteobacteria</taxon>
        <taxon>Neisseriales</taxon>
        <taxon>Chromobacteriaceae</taxon>
        <taxon>Chromobacterium</taxon>
    </lineage>
</organism>
<dbReference type="Pfam" id="PF13673">
    <property type="entry name" value="Acetyltransf_10"/>
    <property type="match status" value="1"/>
</dbReference>
<evidence type="ECO:0000313" key="3">
    <source>
        <dbReference type="Proteomes" id="UP000237082"/>
    </source>
</evidence>
<dbReference type="InterPro" id="IPR052564">
    <property type="entry name" value="N-acetyltrans/Recomb-assoc"/>
</dbReference>